<feature type="region of interest" description="Disordered" evidence="1">
    <location>
        <begin position="1"/>
        <end position="22"/>
    </location>
</feature>
<accession>A0A8K0CL22</accession>
<comment type="caution">
    <text evidence="2">The sequence shown here is derived from an EMBL/GenBank/DDBJ whole genome shotgun (WGS) entry which is preliminary data.</text>
</comment>
<dbReference type="Proteomes" id="UP000801492">
    <property type="component" value="Unassembled WGS sequence"/>
</dbReference>
<evidence type="ECO:0000256" key="1">
    <source>
        <dbReference type="SAM" id="MobiDB-lite"/>
    </source>
</evidence>
<reference evidence="2" key="1">
    <citation type="submission" date="2019-08" db="EMBL/GenBank/DDBJ databases">
        <title>The genome of the North American firefly Photinus pyralis.</title>
        <authorList>
            <consortium name="Photinus pyralis genome working group"/>
            <person name="Fallon T.R."/>
            <person name="Sander Lower S.E."/>
            <person name="Weng J.-K."/>
        </authorList>
    </citation>
    <scope>NUCLEOTIDE SEQUENCE</scope>
    <source>
        <strain evidence="2">TRF0915ILg1</strain>
        <tissue evidence="2">Whole body</tissue>
    </source>
</reference>
<gene>
    <name evidence="2" type="ORF">ILUMI_16908</name>
</gene>
<organism evidence="2 3">
    <name type="scientific">Ignelater luminosus</name>
    <name type="common">Cucubano</name>
    <name type="synonym">Pyrophorus luminosus</name>
    <dbReference type="NCBI Taxonomy" id="2038154"/>
    <lineage>
        <taxon>Eukaryota</taxon>
        <taxon>Metazoa</taxon>
        <taxon>Ecdysozoa</taxon>
        <taxon>Arthropoda</taxon>
        <taxon>Hexapoda</taxon>
        <taxon>Insecta</taxon>
        <taxon>Pterygota</taxon>
        <taxon>Neoptera</taxon>
        <taxon>Endopterygota</taxon>
        <taxon>Coleoptera</taxon>
        <taxon>Polyphaga</taxon>
        <taxon>Elateriformia</taxon>
        <taxon>Elateroidea</taxon>
        <taxon>Elateridae</taxon>
        <taxon>Agrypninae</taxon>
        <taxon>Pyrophorini</taxon>
        <taxon>Ignelater</taxon>
    </lineage>
</organism>
<evidence type="ECO:0000313" key="3">
    <source>
        <dbReference type="Proteomes" id="UP000801492"/>
    </source>
</evidence>
<protein>
    <submittedName>
        <fullName evidence="2">Uncharacterized protein</fullName>
    </submittedName>
</protein>
<keyword evidence="3" id="KW-1185">Reference proteome</keyword>
<sequence length="87" mass="10432">QPVDTAIKKKKDGGLVTSDKRGKQEVDFNRKTRRNSYIPISISPIRKQSKPFSAKKYYHSQKLLKWIPKRFHDYYKNLQYQNNEDDE</sequence>
<dbReference type="OrthoDB" id="6763253at2759"/>
<dbReference type="AlphaFoldDB" id="A0A8K0CL22"/>
<feature type="non-terminal residue" evidence="2">
    <location>
        <position position="1"/>
    </location>
</feature>
<evidence type="ECO:0000313" key="2">
    <source>
        <dbReference type="EMBL" id="KAF2889265.1"/>
    </source>
</evidence>
<proteinExistence type="predicted"/>
<dbReference type="EMBL" id="VTPC01068938">
    <property type="protein sequence ID" value="KAF2889265.1"/>
    <property type="molecule type" value="Genomic_DNA"/>
</dbReference>
<name>A0A8K0CL22_IGNLU</name>